<dbReference type="Proteomes" id="UP000601171">
    <property type="component" value="Unassembled WGS sequence"/>
</dbReference>
<dbReference type="PROSITE" id="PS00444">
    <property type="entry name" value="POLYPRENYL_SYNTHASE_2"/>
    <property type="match status" value="1"/>
</dbReference>
<comment type="cofactor">
    <cofactor evidence="1">
        <name>Mg(2+)</name>
        <dbReference type="ChEBI" id="CHEBI:18420"/>
    </cofactor>
</comment>
<protein>
    <recommendedName>
        <fullName evidence="4">Farnesyl diphosphate synthase</fullName>
        <ecNumber evidence="3">2.5.1.10</ecNumber>
    </recommendedName>
    <alternativeName>
        <fullName evidence="10">(2E,6E)-farnesyl diphosphate synthase</fullName>
    </alternativeName>
    <alternativeName>
        <fullName evidence="9">Geranyltranstransferase</fullName>
    </alternativeName>
</protein>
<dbReference type="GO" id="GO:0046872">
    <property type="term" value="F:metal ion binding"/>
    <property type="evidence" value="ECO:0007669"/>
    <property type="project" value="UniProtKB-KW"/>
</dbReference>
<dbReference type="NCBIfam" id="NF045485">
    <property type="entry name" value="FPPsyn"/>
    <property type="match status" value="1"/>
</dbReference>
<evidence type="ECO:0000256" key="5">
    <source>
        <dbReference type="ARBA" id="ARBA00022679"/>
    </source>
</evidence>
<evidence type="ECO:0000256" key="8">
    <source>
        <dbReference type="ARBA" id="ARBA00023229"/>
    </source>
</evidence>
<dbReference type="PANTHER" id="PTHR43281">
    <property type="entry name" value="FARNESYL DIPHOSPHATE SYNTHASE"/>
    <property type="match status" value="1"/>
</dbReference>
<dbReference type="GO" id="GO:0016114">
    <property type="term" value="P:terpenoid biosynthetic process"/>
    <property type="evidence" value="ECO:0007669"/>
    <property type="project" value="UniProtKB-ARBA"/>
</dbReference>
<dbReference type="InterPro" id="IPR008949">
    <property type="entry name" value="Isoprenoid_synthase_dom_sf"/>
</dbReference>
<reference evidence="13" key="1">
    <citation type="submission" date="2020-08" db="EMBL/GenBank/DDBJ databases">
        <title>Genome public.</title>
        <authorList>
            <person name="Liu C."/>
            <person name="Sun Q."/>
        </authorList>
    </citation>
    <scope>NUCLEOTIDE SEQUENCE</scope>
    <source>
        <strain evidence="13">BX21</strain>
    </source>
</reference>
<dbReference type="InterPro" id="IPR000092">
    <property type="entry name" value="Polyprenyl_synt"/>
</dbReference>
<dbReference type="SFLD" id="SFLDS00005">
    <property type="entry name" value="Isoprenoid_Synthase_Type_I"/>
    <property type="match status" value="1"/>
</dbReference>
<dbReference type="GO" id="GO:0005737">
    <property type="term" value="C:cytoplasm"/>
    <property type="evidence" value="ECO:0007669"/>
    <property type="project" value="UniProtKB-ARBA"/>
</dbReference>
<evidence type="ECO:0000256" key="6">
    <source>
        <dbReference type="ARBA" id="ARBA00022723"/>
    </source>
</evidence>
<accession>A0A926ET76</accession>
<evidence type="ECO:0000256" key="12">
    <source>
        <dbReference type="RuleBase" id="RU004466"/>
    </source>
</evidence>
<evidence type="ECO:0000256" key="4">
    <source>
        <dbReference type="ARBA" id="ARBA00015100"/>
    </source>
</evidence>
<keyword evidence="8" id="KW-0414">Isoprene biosynthesis</keyword>
<keyword evidence="14" id="KW-1185">Reference proteome</keyword>
<proteinExistence type="inferred from homology"/>
<comment type="catalytic activity">
    <reaction evidence="11">
        <text>isopentenyl diphosphate + (2E)-geranyl diphosphate = (2E,6E)-farnesyl diphosphate + diphosphate</text>
        <dbReference type="Rhea" id="RHEA:19361"/>
        <dbReference type="ChEBI" id="CHEBI:33019"/>
        <dbReference type="ChEBI" id="CHEBI:58057"/>
        <dbReference type="ChEBI" id="CHEBI:128769"/>
        <dbReference type="ChEBI" id="CHEBI:175763"/>
        <dbReference type="EC" id="2.5.1.10"/>
    </reaction>
</comment>
<evidence type="ECO:0000313" key="13">
    <source>
        <dbReference type="EMBL" id="MBC8588431.1"/>
    </source>
</evidence>
<evidence type="ECO:0000256" key="1">
    <source>
        <dbReference type="ARBA" id="ARBA00001946"/>
    </source>
</evidence>
<evidence type="ECO:0000256" key="9">
    <source>
        <dbReference type="ARBA" id="ARBA00032380"/>
    </source>
</evidence>
<comment type="caution">
    <text evidence="13">The sequence shown here is derived from an EMBL/GenBank/DDBJ whole genome shotgun (WGS) entry which is preliminary data.</text>
</comment>
<keyword evidence="6" id="KW-0479">Metal-binding</keyword>
<dbReference type="CDD" id="cd00685">
    <property type="entry name" value="Trans_IPPS_HT"/>
    <property type="match status" value="1"/>
</dbReference>
<dbReference type="SFLD" id="SFLDG01017">
    <property type="entry name" value="Polyprenyl_Transferase_Like"/>
    <property type="match status" value="1"/>
</dbReference>
<dbReference type="GO" id="GO:0004337">
    <property type="term" value="F:(2E,6E)-farnesyl diphosphate synthase activity"/>
    <property type="evidence" value="ECO:0007669"/>
    <property type="project" value="UniProtKB-EC"/>
</dbReference>
<evidence type="ECO:0000313" key="14">
    <source>
        <dbReference type="Proteomes" id="UP000601171"/>
    </source>
</evidence>
<evidence type="ECO:0000256" key="2">
    <source>
        <dbReference type="ARBA" id="ARBA00006706"/>
    </source>
</evidence>
<keyword evidence="7" id="KW-0460">Magnesium</keyword>
<dbReference type="PANTHER" id="PTHR43281:SF1">
    <property type="entry name" value="FARNESYL DIPHOSPHATE SYNTHASE"/>
    <property type="match status" value="1"/>
</dbReference>
<sequence>MSITRELKCYMDLIDDYLKTSMDHKNSYQKKIYEAMEYSLFTGGKRLRPIIALKAYEIFDANLEKILPFAAAIEMIHTYSLIHDDLPSMDDDDFRRGKPTNHKVFGEAMAILTGDGLLNLAFETMLNYTINNSHSIDEYKCYVRAMEEISIYSGTNGMIGGQVLDVLGGFENMDELKLIYMYRTKTAGLIQASLVSGAIIGGANDEYIEKLRKFGLNLGLAYQIKDDILDYAEDESINKMTYLKYFDLNTCKEEVEILSKKAMDILDSFNGIDIDFFKDLTKFLINRNE</sequence>
<evidence type="ECO:0000256" key="7">
    <source>
        <dbReference type="ARBA" id="ARBA00022842"/>
    </source>
</evidence>
<comment type="similarity">
    <text evidence="2 12">Belongs to the FPP/GGPP synthase family.</text>
</comment>
<dbReference type="InterPro" id="IPR033749">
    <property type="entry name" value="Polyprenyl_synt_CS"/>
</dbReference>
<evidence type="ECO:0000256" key="10">
    <source>
        <dbReference type="ARBA" id="ARBA00032873"/>
    </source>
</evidence>
<dbReference type="SUPFAM" id="SSF48576">
    <property type="entry name" value="Terpenoid synthases"/>
    <property type="match status" value="1"/>
</dbReference>
<gene>
    <name evidence="13" type="ORF">H8707_09275</name>
</gene>
<dbReference type="AlphaFoldDB" id="A0A926ET76"/>
<evidence type="ECO:0000256" key="11">
    <source>
        <dbReference type="ARBA" id="ARBA00049399"/>
    </source>
</evidence>
<dbReference type="PROSITE" id="PS00723">
    <property type="entry name" value="POLYPRENYL_SYNTHASE_1"/>
    <property type="match status" value="1"/>
</dbReference>
<evidence type="ECO:0000256" key="3">
    <source>
        <dbReference type="ARBA" id="ARBA00012439"/>
    </source>
</evidence>
<dbReference type="EMBL" id="JACRTG010000020">
    <property type="protein sequence ID" value="MBC8588431.1"/>
    <property type="molecule type" value="Genomic_DNA"/>
</dbReference>
<dbReference type="InterPro" id="IPR053378">
    <property type="entry name" value="Prenyl_diphosphate_synthase"/>
</dbReference>
<dbReference type="RefSeq" id="WP_262429887.1">
    <property type="nucleotide sequence ID" value="NZ_JACRTG010000020.1"/>
</dbReference>
<dbReference type="FunFam" id="1.10.600.10:FF:000001">
    <property type="entry name" value="Geranylgeranyl diphosphate synthase"/>
    <property type="match status" value="1"/>
</dbReference>
<keyword evidence="5 12" id="KW-0808">Transferase</keyword>
<dbReference type="Pfam" id="PF00348">
    <property type="entry name" value="polyprenyl_synt"/>
    <property type="match status" value="1"/>
</dbReference>
<dbReference type="Gene3D" id="1.10.600.10">
    <property type="entry name" value="Farnesyl Diphosphate Synthase"/>
    <property type="match status" value="1"/>
</dbReference>
<organism evidence="13 14">
    <name type="scientific">Paratissierella segnis</name>
    <dbReference type="NCBI Taxonomy" id="2763679"/>
    <lineage>
        <taxon>Bacteria</taxon>
        <taxon>Bacillati</taxon>
        <taxon>Bacillota</taxon>
        <taxon>Tissierellia</taxon>
        <taxon>Tissierellales</taxon>
        <taxon>Tissierellaceae</taxon>
        <taxon>Paratissierella</taxon>
    </lineage>
</organism>
<dbReference type="EC" id="2.5.1.10" evidence="3"/>
<name>A0A926ET76_9FIRM</name>